<feature type="domain" description="Plasmid replication protein C N-terminal" evidence="2">
    <location>
        <begin position="11"/>
        <end position="183"/>
    </location>
</feature>
<dbReference type="InterPro" id="IPR036390">
    <property type="entry name" value="WH_DNA-bd_sf"/>
</dbReference>
<evidence type="ECO:0000259" key="2">
    <source>
        <dbReference type="Pfam" id="PF03428"/>
    </source>
</evidence>
<sequence>MQNSGGVASFRKLTPAMMKAQHLALANDIVTTSKGEVAMALKKAAPALGIDGTCYHVLDILIGLTGADDWQPDRKPLVAISNEKLAEYVCRSKRTVMRCLKRLVEAGIMAYRDSPTGRRYIHRGEFRNGKRGEIERGFGFDFSPARQRVHELKELGEAFAQRLKQEKDARRTVNRLLRAIEDMSILAEKEKLDFSEIDQALELLGEKPMMVLQRAEVLQGIYEMAVALFSRESAEEETEASFIEEMSCAGDIHDAPYNNTNPQPPNLSSIERRSAHADHSNHEDPDQAGIKKAFEETPKSKITAKAKNSTHDDGLENISLGLLKGALVNLQETLGFEVSSWSDLIDSSGDISLLIGLSPSAWQQAEGRVGRYIAAAVLATTAEKALRDPLLISSPGGYFRACIDRAVDGELALHKSLFGLAQSN</sequence>
<feature type="domain" description="Plasmid replication protein C C-terminal" evidence="3">
    <location>
        <begin position="337"/>
        <end position="422"/>
    </location>
</feature>
<name>A0ABQ3ETJ8_9HYPH</name>
<dbReference type="InterPro" id="IPR036388">
    <property type="entry name" value="WH-like_DNA-bd_sf"/>
</dbReference>
<feature type="compositionally biased region" description="Polar residues" evidence="1">
    <location>
        <begin position="257"/>
        <end position="269"/>
    </location>
</feature>
<evidence type="ECO:0000313" key="5">
    <source>
        <dbReference type="Proteomes" id="UP000637980"/>
    </source>
</evidence>
<evidence type="ECO:0000313" key="4">
    <source>
        <dbReference type="EMBL" id="GHB50006.1"/>
    </source>
</evidence>
<gene>
    <name evidence="4" type="primary">repC</name>
    <name evidence="4" type="ORF">GCM10007094_44060</name>
</gene>
<dbReference type="Proteomes" id="UP000637980">
    <property type="component" value="Unassembled WGS sequence"/>
</dbReference>
<dbReference type="Pfam" id="PF11800">
    <property type="entry name" value="RP-C_C"/>
    <property type="match status" value="1"/>
</dbReference>
<dbReference type="InterPro" id="IPR021760">
    <property type="entry name" value="RepC_C"/>
</dbReference>
<feature type="compositionally biased region" description="Basic and acidic residues" evidence="1">
    <location>
        <begin position="270"/>
        <end position="285"/>
    </location>
</feature>
<comment type="caution">
    <text evidence="4">The sequence shown here is derived from an EMBL/GenBank/DDBJ whole genome shotgun (WGS) entry which is preliminary data.</text>
</comment>
<dbReference type="SUPFAM" id="SSF46785">
    <property type="entry name" value="Winged helix' DNA-binding domain"/>
    <property type="match status" value="1"/>
</dbReference>
<dbReference type="Gene3D" id="1.10.10.10">
    <property type="entry name" value="Winged helix-like DNA-binding domain superfamily/Winged helix DNA-binding domain"/>
    <property type="match status" value="1"/>
</dbReference>
<dbReference type="EMBL" id="BMXE01000013">
    <property type="protein sequence ID" value="GHB50006.1"/>
    <property type="molecule type" value="Genomic_DNA"/>
</dbReference>
<dbReference type="NCBIfam" id="NF040974">
    <property type="entry name" value="RepABC_RepC"/>
    <property type="match status" value="1"/>
</dbReference>
<proteinExistence type="predicted"/>
<reference evidence="5" key="1">
    <citation type="journal article" date="2019" name="Int. J. Syst. Evol. Microbiol.">
        <title>The Global Catalogue of Microorganisms (GCM) 10K type strain sequencing project: providing services to taxonomists for standard genome sequencing and annotation.</title>
        <authorList>
            <consortium name="The Broad Institute Genomics Platform"/>
            <consortium name="The Broad Institute Genome Sequencing Center for Infectious Disease"/>
            <person name="Wu L."/>
            <person name="Ma J."/>
        </authorList>
    </citation>
    <scope>NUCLEOTIDE SEQUENCE [LARGE SCALE GENOMIC DNA]</scope>
    <source>
        <strain evidence="5">KCTC 12861</strain>
    </source>
</reference>
<dbReference type="InterPro" id="IPR005090">
    <property type="entry name" value="RepC_N"/>
</dbReference>
<organism evidence="4 5">
    <name type="scientific">Pseudovibrio japonicus</name>
    <dbReference type="NCBI Taxonomy" id="366534"/>
    <lineage>
        <taxon>Bacteria</taxon>
        <taxon>Pseudomonadati</taxon>
        <taxon>Pseudomonadota</taxon>
        <taxon>Alphaproteobacteria</taxon>
        <taxon>Hyphomicrobiales</taxon>
        <taxon>Stappiaceae</taxon>
        <taxon>Pseudovibrio</taxon>
    </lineage>
</organism>
<evidence type="ECO:0000259" key="3">
    <source>
        <dbReference type="Pfam" id="PF11800"/>
    </source>
</evidence>
<accession>A0ABQ3ETJ8</accession>
<evidence type="ECO:0000256" key="1">
    <source>
        <dbReference type="SAM" id="MobiDB-lite"/>
    </source>
</evidence>
<dbReference type="RefSeq" id="WP_189438966.1">
    <property type="nucleotide sequence ID" value="NZ_BMXE01000013.1"/>
</dbReference>
<protein>
    <submittedName>
        <fullName evidence="4">Replication initiation protein</fullName>
    </submittedName>
</protein>
<dbReference type="InterPro" id="IPR047611">
    <property type="entry name" value="RepABC_RepC"/>
</dbReference>
<keyword evidence="5" id="KW-1185">Reference proteome</keyword>
<feature type="region of interest" description="Disordered" evidence="1">
    <location>
        <begin position="253"/>
        <end position="289"/>
    </location>
</feature>
<dbReference type="Pfam" id="PF03428">
    <property type="entry name" value="RP-C"/>
    <property type="match status" value="1"/>
</dbReference>